<dbReference type="InterPro" id="IPR036938">
    <property type="entry name" value="PAP2/HPO_sf"/>
</dbReference>
<feature type="transmembrane region" description="Helical" evidence="1">
    <location>
        <begin position="12"/>
        <end position="31"/>
    </location>
</feature>
<dbReference type="Proteomes" id="UP000326881">
    <property type="component" value="Plasmid unnamed"/>
</dbReference>
<sequence>MTTLHAVSNQRIYADRFFILTSLWALLLSIFHTWPMIDVRISAYFFSGPLCLGTTAAKPCGYFALNQVPSITALRWFLYALPFVAVAIIAGCLIAARVSHRFRDRLPIRRLWLSLASLALGTGLITNLVLKGHSGRPRPSGTDLFGGGNRFMPAGSFHGACQANCSFVSGEASGAGWLICVLILLPPRYRAWVAPPVILVSLSTAFLRVAVGAHYTSDVVLGWLLSIVIFAGLLALEEHFTGR</sequence>
<keyword evidence="3" id="KW-0614">Plasmid</keyword>
<keyword evidence="1" id="KW-0812">Transmembrane</keyword>
<keyword evidence="4" id="KW-1185">Reference proteome</keyword>
<feature type="transmembrane region" description="Helical" evidence="1">
    <location>
        <begin position="192"/>
        <end position="213"/>
    </location>
</feature>
<dbReference type="SMART" id="SM00014">
    <property type="entry name" value="acidPPc"/>
    <property type="match status" value="1"/>
</dbReference>
<dbReference type="RefSeq" id="WP_153273241.1">
    <property type="nucleotide sequence ID" value="NZ_CP043499.1"/>
</dbReference>
<feature type="transmembrane region" description="Helical" evidence="1">
    <location>
        <begin position="76"/>
        <end position="99"/>
    </location>
</feature>
<evidence type="ECO:0000313" key="4">
    <source>
        <dbReference type="Proteomes" id="UP000326881"/>
    </source>
</evidence>
<gene>
    <name evidence="3" type="ORF">FZ934_23580</name>
</gene>
<evidence type="ECO:0000313" key="3">
    <source>
        <dbReference type="EMBL" id="QFY63272.1"/>
    </source>
</evidence>
<keyword evidence="1" id="KW-1133">Transmembrane helix</keyword>
<organism evidence="3 4">
    <name type="scientific">Rhizobium grahamii</name>
    <dbReference type="NCBI Taxonomy" id="1120045"/>
    <lineage>
        <taxon>Bacteria</taxon>
        <taxon>Pseudomonadati</taxon>
        <taxon>Pseudomonadota</taxon>
        <taxon>Alphaproteobacteria</taxon>
        <taxon>Hyphomicrobiales</taxon>
        <taxon>Rhizobiaceae</taxon>
        <taxon>Rhizobium/Agrobacterium group</taxon>
        <taxon>Rhizobium</taxon>
    </lineage>
</organism>
<evidence type="ECO:0000259" key="2">
    <source>
        <dbReference type="SMART" id="SM00014"/>
    </source>
</evidence>
<geneLocation type="plasmid" evidence="3 4">
    <name>unnamed</name>
</geneLocation>
<dbReference type="Gene3D" id="1.20.144.10">
    <property type="entry name" value="Phosphatidic acid phosphatase type 2/haloperoxidase"/>
    <property type="match status" value="1"/>
</dbReference>
<protein>
    <submittedName>
        <fullName evidence="3">Phosphatase PAP2 family protein</fullName>
    </submittedName>
</protein>
<name>A0A5Q0CD01_9HYPH</name>
<dbReference type="KEGG" id="rgr:FZ934_23580"/>
<evidence type="ECO:0000256" key="1">
    <source>
        <dbReference type="SAM" id="Phobius"/>
    </source>
</evidence>
<dbReference type="AlphaFoldDB" id="A0A5Q0CD01"/>
<feature type="transmembrane region" description="Helical" evidence="1">
    <location>
        <begin position="111"/>
        <end position="130"/>
    </location>
</feature>
<reference evidence="3 4" key="1">
    <citation type="submission" date="2019-08" db="EMBL/GenBank/DDBJ databases">
        <title>Prosopis cineraria nodule microbiome.</title>
        <authorList>
            <person name="Ali R."/>
            <person name="Chaluvadi S.R."/>
            <person name="Wang X."/>
        </authorList>
    </citation>
    <scope>NUCLEOTIDE SEQUENCE [LARGE SCALE GENOMIC DNA]</scope>
    <source>
        <strain evidence="3 4">BG7</strain>
        <plasmid evidence="3 4">unnamed</plasmid>
    </source>
</reference>
<keyword evidence="1" id="KW-0472">Membrane</keyword>
<accession>A0A5Q0CD01</accession>
<dbReference type="EMBL" id="CP043499">
    <property type="protein sequence ID" value="QFY63272.1"/>
    <property type="molecule type" value="Genomic_DNA"/>
</dbReference>
<feature type="transmembrane region" description="Helical" evidence="1">
    <location>
        <begin position="219"/>
        <end position="236"/>
    </location>
</feature>
<feature type="domain" description="Phosphatidic acid phosphatase type 2/haloperoxidase" evidence="2">
    <location>
        <begin position="113"/>
        <end position="234"/>
    </location>
</feature>
<dbReference type="SUPFAM" id="SSF48317">
    <property type="entry name" value="Acid phosphatase/Vanadium-dependent haloperoxidase"/>
    <property type="match status" value="1"/>
</dbReference>
<dbReference type="Pfam" id="PF01569">
    <property type="entry name" value="PAP2"/>
    <property type="match status" value="1"/>
</dbReference>
<proteinExistence type="predicted"/>
<dbReference type="InterPro" id="IPR000326">
    <property type="entry name" value="PAP2/HPO"/>
</dbReference>
<dbReference type="OrthoDB" id="9813524at2"/>